<dbReference type="PANTHER" id="PTHR36050:SF1">
    <property type="entry name" value="O-FUCOSYLTRANSFERASE 30"/>
    <property type="match status" value="1"/>
</dbReference>
<reference evidence="1 2" key="1">
    <citation type="submission" date="2024-02" db="EMBL/GenBank/DDBJ databases">
        <authorList>
            <person name="Vignale AGUSTIN F."/>
            <person name="Sosa J E."/>
            <person name="Modenutti C."/>
        </authorList>
    </citation>
    <scope>NUCLEOTIDE SEQUENCE [LARGE SCALE GENOMIC DNA]</scope>
</reference>
<proteinExistence type="predicted"/>
<accession>A0ABC8U8V2</accession>
<keyword evidence="2" id="KW-1185">Reference proteome</keyword>
<dbReference type="AlphaFoldDB" id="A0ABC8U8V2"/>
<comment type="caution">
    <text evidence="1">The sequence shown here is derived from an EMBL/GenBank/DDBJ whole genome shotgun (WGS) entry which is preliminary data.</text>
</comment>
<gene>
    <name evidence="1" type="ORF">ILEXP_LOCUS48089</name>
</gene>
<dbReference type="PANTHER" id="PTHR36050">
    <property type="entry name" value="O-FUCOSYLTRANSFERASE 30"/>
    <property type="match status" value="1"/>
</dbReference>
<evidence type="ECO:0000313" key="2">
    <source>
        <dbReference type="Proteomes" id="UP001642360"/>
    </source>
</evidence>
<sequence length="151" mass="17356">MNNSRRRNFHLLGRHRDIHEAPRDQKIESLFKKIEFIHSSLKAGTEIMSAGKEFTLETIKTPFLCVELRLLDGQFKNTGRLCFWANWAGSYLAHLARDSDALKLFVLREEDALVERTMKKVVAARRGMKFGFEKTVCSCASLGFGLRYDSI</sequence>
<evidence type="ECO:0000313" key="1">
    <source>
        <dbReference type="EMBL" id="CAK9178172.1"/>
    </source>
</evidence>
<protein>
    <submittedName>
        <fullName evidence="1">Uncharacterized protein</fullName>
    </submittedName>
</protein>
<dbReference type="EMBL" id="CAUOFW020007246">
    <property type="protein sequence ID" value="CAK9178172.1"/>
    <property type="molecule type" value="Genomic_DNA"/>
</dbReference>
<name>A0ABC8U8V2_9AQUA</name>
<dbReference type="Proteomes" id="UP001642360">
    <property type="component" value="Unassembled WGS sequence"/>
</dbReference>
<organism evidence="1 2">
    <name type="scientific">Ilex paraguariensis</name>
    <name type="common">yerba mate</name>
    <dbReference type="NCBI Taxonomy" id="185542"/>
    <lineage>
        <taxon>Eukaryota</taxon>
        <taxon>Viridiplantae</taxon>
        <taxon>Streptophyta</taxon>
        <taxon>Embryophyta</taxon>
        <taxon>Tracheophyta</taxon>
        <taxon>Spermatophyta</taxon>
        <taxon>Magnoliopsida</taxon>
        <taxon>eudicotyledons</taxon>
        <taxon>Gunneridae</taxon>
        <taxon>Pentapetalae</taxon>
        <taxon>asterids</taxon>
        <taxon>campanulids</taxon>
        <taxon>Aquifoliales</taxon>
        <taxon>Aquifoliaceae</taxon>
        <taxon>Ilex</taxon>
    </lineage>
</organism>